<dbReference type="InterPro" id="IPR004839">
    <property type="entry name" value="Aminotransferase_I/II_large"/>
</dbReference>
<reference evidence="9 10" key="1">
    <citation type="submission" date="2015-07" db="EMBL/GenBank/DDBJ databases">
        <title>Draft Genome Sequence of Malassezia furfur CBS1878 and Malassezia pachydermatis CBS1879.</title>
        <authorList>
            <person name="Triana S."/>
            <person name="Ohm R."/>
            <person name="Gonzalez A."/>
            <person name="DeCock H."/>
            <person name="Restrepo S."/>
            <person name="Celis A."/>
        </authorList>
    </citation>
    <scope>NUCLEOTIDE SEQUENCE [LARGE SCALE GENOMIC DNA]</scope>
    <source>
        <strain evidence="9 10">CBS 1879</strain>
    </source>
</reference>
<evidence type="ECO:0000313" key="9">
    <source>
        <dbReference type="EMBL" id="KOS13684.1"/>
    </source>
</evidence>
<evidence type="ECO:0000256" key="1">
    <source>
        <dbReference type="ARBA" id="ARBA00001933"/>
    </source>
</evidence>
<dbReference type="Pfam" id="PF00155">
    <property type="entry name" value="Aminotran_1_2"/>
    <property type="match status" value="1"/>
</dbReference>
<keyword evidence="4 7" id="KW-0032">Aminotransferase</keyword>
<dbReference type="CDD" id="cd00609">
    <property type="entry name" value="AAT_like"/>
    <property type="match status" value="1"/>
</dbReference>
<dbReference type="GO" id="GO:0005829">
    <property type="term" value="C:cytosol"/>
    <property type="evidence" value="ECO:0007669"/>
    <property type="project" value="TreeGrafter"/>
</dbReference>
<evidence type="ECO:0000259" key="8">
    <source>
        <dbReference type="Pfam" id="PF00155"/>
    </source>
</evidence>
<dbReference type="OrthoDB" id="6752799at2759"/>
<dbReference type="Gene3D" id="3.90.1150.10">
    <property type="entry name" value="Aspartate Aminotransferase, domain 1"/>
    <property type="match status" value="1"/>
</dbReference>
<protein>
    <recommendedName>
        <fullName evidence="7">Aspartate aminotransferase</fullName>
        <ecNumber evidence="7">2.6.1.1</ecNumber>
    </recommendedName>
</protein>
<dbReference type="FunFam" id="3.90.1150.10:FF:000001">
    <property type="entry name" value="Aspartate aminotransferase"/>
    <property type="match status" value="1"/>
</dbReference>
<dbReference type="PROSITE" id="PS00105">
    <property type="entry name" value="AA_TRANSFER_CLASS_1"/>
    <property type="match status" value="1"/>
</dbReference>
<dbReference type="PANTHER" id="PTHR11879">
    <property type="entry name" value="ASPARTATE AMINOTRANSFERASE"/>
    <property type="match status" value="1"/>
</dbReference>
<dbReference type="AlphaFoldDB" id="A0A0M8MSW6"/>
<evidence type="ECO:0000256" key="2">
    <source>
        <dbReference type="ARBA" id="ARBA00007441"/>
    </source>
</evidence>
<evidence type="ECO:0000256" key="4">
    <source>
        <dbReference type="ARBA" id="ARBA00022576"/>
    </source>
</evidence>
<keyword evidence="6" id="KW-0663">Pyridoxal phosphate</keyword>
<dbReference type="InterPro" id="IPR015422">
    <property type="entry name" value="PyrdxlP-dep_Trfase_small"/>
</dbReference>
<keyword evidence="5 7" id="KW-0808">Transferase</keyword>
<dbReference type="InterPro" id="IPR004838">
    <property type="entry name" value="NHTrfase_class1_PyrdxlP-BS"/>
</dbReference>
<dbReference type="GeneID" id="28728372"/>
<dbReference type="GO" id="GO:0030170">
    <property type="term" value="F:pyridoxal phosphate binding"/>
    <property type="evidence" value="ECO:0007669"/>
    <property type="project" value="InterPro"/>
</dbReference>
<comment type="cofactor">
    <cofactor evidence="1">
        <name>pyridoxal 5'-phosphate</name>
        <dbReference type="ChEBI" id="CHEBI:597326"/>
    </cofactor>
</comment>
<proteinExistence type="inferred from homology"/>
<comment type="similarity">
    <text evidence="2">Belongs to the class-I pyridoxal-phosphate-dependent aminotransferase family.</text>
</comment>
<dbReference type="FunFam" id="3.40.640.10:FF:000066">
    <property type="entry name" value="Aspartate aminotransferase"/>
    <property type="match status" value="1"/>
</dbReference>
<dbReference type="GO" id="GO:0004069">
    <property type="term" value="F:L-aspartate:2-oxoglutarate aminotransferase activity"/>
    <property type="evidence" value="ECO:0007669"/>
    <property type="project" value="UniProtKB-EC"/>
</dbReference>
<dbReference type="VEuPathDB" id="FungiDB:Malapachy_2002"/>
<keyword evidence="10" id="KW-1185">Reference proteome</keyword>
<name>A0A0M8MSW6_9BASI</name>
<dbReference type="NCBIfam" id="NF006719">
    <property type="entry name" value="PRK09257.1"/>
    <property type="match status" value="1"/>
</dbReference>
<dbReference type="SUPFAM" id="SSF53383">
    <property type="entry name" value="PLP-dependent transferases"/>
    <property type="match status" value="1"/>
</dbReference>
<evidence type="ECO:0000256" key="6">
    <source>
        <dbReference type="ARBA" id="ARBA00022898"/>
    </source>
</evidence>
<dbReference type="PANTHER" id="PTHR11879:SF55">
    <property type="entry name" value="GLUTAMATE OXALOACETATE TRANSAMINASE 1, ISOFORM B"/>
    <property type="match status" value="1"/>
</dbReference>
<comment type="catalytic activity">
    <reaction evidence="7">
        <text>L-aspartate + 2-oxoglutarate = oxaloacetate + L-glutamate</text>
        <dbReference type="Rhea" id="RHEA:21824"/>
        <dbReference type="ChEBI" id="CHEBI:16452"/>
        <dbReference type="ChEBI" id="CHEBI:16810"/>
        <dbReference type="ChEBI" id="CHEBI:29985"/>
        <dbReference type="ChEBI" id="CHEBI:29991"/>
        <dbReference type="EC" id="2.6.1.1"/>
    </reaction>
</comment>
<dbReference type="Gene3D" id="3.40.640.10">
    <property type="entry name" value="Type I PLP-dependent aspartate aminotransferase-like (Major domain)"/>
    <property type="match status" value="1"/>
</dbReference>
<dbReference type="GO" id="GO:0006532">
    <property type="term" value="P:aspartate biosynthetic process"/>
    <property type="evidence" value="ECO:0007669"/>
    <property type="project" value="TreeGrafter"/>
</dbReference>
<dbReference type="EC" id="2.6.1.1" evidence="7"/>
<evidence type="ECO:0000313" key="10">
    <source>
        <dbReference type="Proteomes" id="UP000037751"/>
    </source>
</evidence>
<dbReference type="InterPro" id="IPR015421">
    <property type="entry name" value="PyrdxlP-dep_Trfase_major"/>
</dbReference>
<comment type="caution">
    <text evidence="9">The sequence shown here is derived from an EMBL/GenBank/DDBJ whole genome shotgun (WGS) entry which is preliminary data.</text>
</comment>
<dbReference type="InterPro" id="IPR015424">
    <property type="entry name" value="PyrdxlP-dep_Trfase"/>
</dbReference>
<accession>A0A0M8MSW6</accession>
<dbReference type="PRINTS" id="PR00799">
    <property type="entry name" value="TRANSAMINASE"/>
</dbReference>
<evidence type="ECO:0000256" key="3">
    <source>
        <dbReference type="ARBA" id="ARBA00011738"/>
    </source>
</evidence>
<dbReference type="InterPro" id="IPR000796">
    <property type="entry name" value="Asp_trans"/>
</dbReference>
<dbReference type="RefSeq" id="XP_017991316.1">
    <property type="nucleotide sequence ID" value="XM_018136497.1"/>
</dbReference>
<evidence type="ECO:0000256" key="7">
    <source>
        <dbReference type="RuleBase" id="RU000480"/>
    </source>
</evidence>
<dbReference type="EMBL" id="LGAV01000005">
    <property type="protein sequence ID" value="KOS13684.1"/>
    <property type="molecule type" value="Genomic_DNA"/>
</dbReference>
<gene>
    <name evidence="9" type="ORF">Malapachy_2002</name>
</gene>
<comment type="subunit">
    <text evidence="3 7">Homodimer.</text>
</comment>
<dbReference type="Proteomes" id="UP000037751">
    <property type="component" value="Unassembled WGS sequence"/>
</dbReference>
<sequence length="421" mass="47017">MTSIPFVTDLWSKVEGAPEDAILALSANYAKDTNPNKANLGVGAYRDENGKPWILPAVQKAKEQLVKDPSANHEYLPIPGFQPFLDLSARLMFGEDAKVIKEGRLVTNQTISGSGANHVGARFLVENYPFPAEKCIYLSDPTWPNHYAIHETAGFKTKTYRYYNPETRQLNFDGMYEDLMNMPDGSVVLLHAVAHNPTGVDPTEEQWRKIADVFAKKRLFAFFDSAYQGFASGEPARDAFSVRHFEERGDIAMLVAQSFAKNAGLYGERIGALHIVTGSKEQAANVQSQVNVLQRSENSTMPAYGARIVAKILGEPDLRAEWDSNIKTMAGRIMDMRQALCDLLTNEFKTPGTWNHIVDQIGMFSYLGLDKEQCQRLTKEGHIYLMLTGRVSMAGFNSSNVKHVATWIDKVVREKETKAKV</sequence>
<comment type="miscellaneous">
    <text evidence="7">In eukaryotes there are cytoplasmic, mitochondrial and chloroplastic isozymes.</text>
</comment>
<evidence type="ECO:0000256" key="5">
    <source>
        <dbReference type="ARBA" id="ARBA00022679"/>
    </source>
</evidence>
<feature type="domain" description="Aminotransferase class I/classII large" evidence="8">
    <location>
        <begin position="36"/>
        <end position="406"/>
    </location>
</feature>
<dbReference type="STRING" id="77020.A0A0M8MSW6"/>
<organism evidence="9 10">
    <name type="scientific">Malassezia pachydermatis</name>
    <dbReference type="NCBI Taxonomy" id="77020"/>
    <lineage>
        <taxon>Eukaryota</taxon>
        <taxon>Fungi</taxon>
        <taxon>Dikarya</taxon>
        <taxon>Basidiomycota</taxon>
        <taxon>Ustilaginomycotina</taxon>
        <taxon>Malasseziomycetes</taxon>
        <taxon>Malasseziales</taxon>
        <taxon>Malasseziaceae</taxon>
        <taxon>Malassezia</taxon>
    </lineage>
</organism>